<sequence length="296" mass="32301">MHPSLQQDLSQFPQILDQVRQLAATFLAGLHERPVCPPLAAQQLKPGDDRLSDEGVGAQAALDYFWQRYADGISASAGPRYFGFVTGGVTPASLAADWLVSAIDQNSQLSHDTVAAAIELAAIEQLKSLLGLPADFSGTLVSGATMANFCGLAIGRQWLGNGAASMSPSKAWRRWARCRCWPPAPTPAAKKRSACWASAATRCSLLPPCRIRKPLTRMCWSAIWPRTRRRRPWCWPAPARSIPWRSTISRGCWRCASATVLAACRCGVRRHRRQFPGLRPAAGRLAAGGLHHRRCA</sequence>
<dbReference type="Gene3D" id="3.40.640.10">
    <property type="entry name" value="Type I PLP-dependent aspartate aminotransferase-like (Major domain)"/>
    <property type="match status" value="1"/>
</dbReference>
<organism evidence="1 2">
    <name type="scientific">Serratia rubidaea</name>
    <name type="common">Serratia marinorubra</name>
    <dbReference type="NCBI Taxonomy" id="61652"/>
    <lineage>
        <taxon>Bacteria</taxon>
        <taxon>Pseudomonadati</taxon>
        <taxon>Pseudomonadota</taxon>
        <taxon>Gammaproteobacteria</taxon>
        <taxon>Enterobacterales</taxon>
        <taxon>Yersiniaceae</taxon>
        <taxon>Serratia</taxon>
    </lineage>
</organism>
<evidence type="ECO:0000313" key="1">
    <source>
        <dbReference type="EMBL" id="VTP64504.1"/>
    </source>
</evidence>
<protein>
    <recommendedName>
        <fullName evidence="3">L-2,4-diaminobutyrate decarboxylase</fullName>
    </recommendedName>
</protein>
<dbReference type="EMBL" id="LR590463">
    <property type="protein sequence ID" value="VTP64504.1"/>
    <property type="molecule type" value="Genomic_DNA"/>
</dbReference>
<dbReference type="Gene3D" id="3.90.1150.170">
    <property type="match status" value="1"/>
</dbReference>
<reference evidence="1 2" key="1">
    <citation type="submission" date="2019-05" db="EMBL/GenBank/DDBJ databases">
        <authorList>
            <consortium name="Pathogen Informatics"/>
        </authorList>
    </citation>
    <scope>NUCLEOTIDE SEQUENCE [LARGE SCALE GENOMIC DNA]</scope>
    <source>
        <strain evidence="1 2">NCTC12971</strain>
    </source>
</reference>
<dbReference type="SUPFAM" id="SSF53383">
    <property type="entry name" value="PLP-dependent transferases"/>
    <property type="match status" value="1"/>
</dbReference>
<name>A0A4U9HKL4_SERRU</name>
<dbReference type="InterPro" id="IPR015424">
    <property type="entry name" value="PyrdxlP-dep_Trfase"/>
</dbReference>
<evidence type="ECO:0000313" key="2">
    <source>
        <dbReference type="Proteomes" id="UP000307968"/>
    </source>
</evidence>
<dbReference type="Proteomes" id="UP000307968">
    <property type="component" value="Chromosome"/>
</dbReference>
<accession>A0A4U9HKL4</accession>
<dbReference type="AlphaFoldDB" id="A0A4U9HKL4"/>
<proteinExistence type="predicted"/>
<gene>
    <name evidence="1" type="ORF">NCTC12971_03592</name>
</gene>
<dbReference type="InterPro" id="IPR015421">
    <property type="entry name" value="PyrdxlP-dep_Trfase_major"/>
</dbReference>
<evidence type="ECO:0008006" key="3">
    <source>
        <dbReference type="Google" id="ProtNLM"/>
    </source>
</evidence>